<dbReference type="SMART" id="SM00530">
    <property type="entry name" value="HTH_XRE"/>
    <property type="match status" value="1"/>
</dbReference>
<accession>A0A652L758</accession>
<feature type="domain" description="HTH cro/C1-type" evidence="2">
    <location>
        <begin position="46"/>
        <end position="97"/>
    </location>
</feature>
<evidence type="ECO:0000313" key="3">
    <source>
        <dbReference type="EMBL" id="TXS31915.1"/>
    </source>
</evidence>
<dbReference type="Gene3D" id="3.30.450.180">
    <property type="match status" value="1"/>
</dbReference>
<dbReference type="PANTHER" id="PTHR35010">
    <property type="entry name" value="BLL4672 PROTEIN-RELATED"/>
    <property type="match status" value="1"/>
</dbReference>
<dbReference type="PROSITE" id="PS50943">
    <property type="entry name" value="HTH_CROC1"/>
    <property type="match status" value="1"/>
</dbReference>
<dbReference type="SUPFAM" id="SSF47413">
    <property type="entry name" value="lambda repressor-like DNA-binding domains"/>
    <property type="match status" value="1"/>
</dbReference>
<dbReference type="CDD" id="cd00093">
    <property type="entry name" value="HTH_XRE"/>
    <property type="match status" value="1"/>
</dbReference>
<dbReference type="RefSeq" id="WP_124276254.1">
    <property type="nucleotide sequence ID" value="NZ_RDBM01000026.1"/>
</dbReference>
<dbReference type="PANTHER" id="PTHR35010:SF2">
    <property type="entry name" value="BLL4672 PROTEIN"/>
    <property type="match status" value="1"/>
</dbReference>
<dbReference type="Pfam" id="PF13560">
    <property type="entry name" value="HTH_31"/>
    <property type="match status" value="1"/>
</dbReference>
<evidence type="ECO:0000259" key="2">
    <source>
        <dbReference type="PROSITE" id="PS50943"/>
    </source>
</evidence>
<sequence>MNAPEETAPPKARPGTTGTNDLGRALHGWRDRIAPETVGLPVGGVRRAAGLRREELAQLAALSVDYITRLEQGRATSPSPQVLASLARALRLSADERTYLYLLAGQPEPGPGHISDHIPPGLRRLLDQMNGAPLSVHDAAWNLIEWNRPWAALLGDPSALRGRERNMIWRHFKGLPGRVRQTPQQKADFEATMVGDLRAATAHYPADLGLRSLVKDLRETGPAFAALWDSGIVGVHQSGAKAIVHPEIGTLTLDCDVLIAAGSDLRVVAYTAAPGSEAAARLGLLDVIGTQAMT</sequence>
<dbReference type="Gene3D" id="1.10.260.40">
    <property type="entry name" value="lambda repressor-like DNA-binding domains"/>
    <property type="match status" value="1"/>
</dbReference>
<comment type="caution">
    <text evidence="3">The sequence shown here is derived from an EMBL/GenBank/DDBJ whole genome shotgun (WGS) entry which is preliminary data.</text>
</comment>
<dbReference type="AlphaFoldDB" id="A0A652L758"/>
<feature type="region of interest" description="Disordered" evidence="1">
    <location>
        <begin position="1"/>
        <end position="22"/>
    </location>
</feature>
<organism evidence="3">
    <name type="scientific">Streptomyces sp. gb1(2016)</name>
    <dbReference type="NCBI Taxonomy" id="1828321"/>
    <lineage>
        <taxon>Bacteria</taxon>
        <taxon>Bacillati</taxon>
        <taxon>Actinomycetota</taxon>
        <taxon>Actinomycetes</taxon>
        <taxon>Kitasatosporales</taxon>
        <taxon>Streptomycetaceae</taxon>
        <taxon>Streptomyces</taxon>
    </lineage>
</organism>
<dbReference type="InterPro" id="IPR001387">
    <property type="entry name" value="Cro/C1-type_HTH"/>
</dbReference>
<protein>
    <submittedName>
        <fullName evidence="3">XRE family transcriptional regulator</fullName>
    </submittedName>
</protein>
<dbReference type="EMBL" id="RDBM01000026">
    <property type="protein sequence ID" value="TXS31915.1"/>
    <property type="molecule type" value="Genomic_DNA"/>
</dbReference>
<name>A0A652L758_9ACTN</name>
<proteinExistence type="predicted"/>
<dbReference type="Pfam" id="PF17765">
    <property type="entry name" value="MLTR_LBD"/>
    <property type="match status" value="1"/>
</dbReference>
<gene>
    <name evidence="3" type="ORF">EAO74_08430</name>
</gene>
<dbReference type="InterPro" id="IPR041413">
    <property type="entry name" value="MLTR_LBD"/>
</dbReference>
<dbReference type="InterPro" id="IPR010982">
    <property type="entry name" value="Lambda_DNA-bd_dom_sf"/>
</dbReference>
<dbReference type="GO" id="GO:0003677">
    <property type="term" value="F:DNA binding"/>
    <property type="evidence" value="ECO:0007669"/>
    <property type="project" value="InterPro"/>
</dbReference>
<reference evidence="3" key="1">
    <citation type="submission" date="2018-10" db="EMBL/GenBank/DDBJ databases">
        <authorList>
            <person name="Hariharan J."/>
            <person name="Choudoir M.J."/>
            <person name="Diebold P."/>
            <person name="Panke-Buisse K."/>
            <person name="Campbell A.N."/>
            <person name="Buckley D.H."/>
        </authorList>
    </citation>
    <scope>NUCLEOTIDE SEQUENCE</scope>
    <source>
        <strain evidence="3">Gb1</strain>
    </source>
</reference>
<evidence type="ECO:0000256" key="1">
    <source>
        <dbReference type="SAM" id="MobiDB-lite"/>
    </source>
</evidence>